<dbReference type="eggNOG" id="ENOG502RGVU">
    <property type="taxonomic scope" value="Eukaryota"/>
</dbReference>
<dbReference type="HOGENOM" id="CLU_020424_1_1_1"/>
<evidence type="ECO:0008006" key="4">
    <source>
        <dbReference type="Google" id="ProtNLM"/>
    </source>
</evidence>
<reference evidence="2 3" key="1">
    <citation type="journal article" date="2012" name="BMC Genomics">
        <title>Sequencing the genome of Marssonina brunnea reveals fungus-poplar co-evolution.</title>
        <authorList>
            <person name="Zhu S."/>
            <person name="Cao Y.-Z."/>
            <person name="Jiang C."/>
            <person name="Tan B.-Y."/>
            <person name="Wang Z."/>
            <person name="Feng S."/>
            <person name="Zhang L."/>
            <person name="Su X.-H."/>
            <person name="Brejova B."/>
            <person name="Vinar T."/>
            <person name="Xu M."/>
            <person name="Wang M.-X."/>
            <person name="Zhang S.-G."/>
            <person name="Huang M.-R."/>
            <person name="Wu R."/>
            <person name="Zhou Y."/>
        </authorList>
    </citation>
    <scope>NUCLEOTIDE SEQUENCE [LARGE SCALE GENOMIC DNA]</scope>
    <source>
        <strain evidence="2 3">MB_m1</strain>
    </source>
</reference>
<dbReference type="AlphaFoldDB" id="K1Y6U8"/>
<dbReference type="KEGG" id="mbe:MBM_00047"/>
<evidence type="ECO:0000313" key="3">
    <source>
        <dbReference type="Proteomes" id="UP000006753"/>
    </source>
</evidence>
<sequence length="610" mass="68077">MEIFSPRSLGLLAVASILAFGNSPDLFLLLFFAAIKKWDTIQALTFFLNVNSSLLTTTLSVVLTVFICFQIYRYLNTLQQTSTPCHFPVKPMLFPCETAHQRLFPKRHAFAYSYLLVGIPVAWRGSVGGMISSETEKKATSWTSRLFSLKPRGAWYTVNGDDYLERGHVEGGLEEKLHRYLESQNVDPQQYTHVYLLTAARFLGYASNPVSIWHLYSSTKELKALVLEVNNTFDEKRTYFLEPAQSPSPCPQDGVSEVQKPPRYTGTWPKDFYVSTFNSRNGSYSLSASDPFFPYMTKAGPINTTITLNSSSCKPKLVARVYSAGPALDPTTMSAWAKTRFLASWWWVGLATFPRTVKEALNLLMRKGMPWVFRPEPRKETMARKADPLELMIEKHFRNYIRHQVVNSSSEPVSVRYIPAGLVGPAAREELMASPSADSDTPVEELRVLTPLFYSRLPQYEFIVGALLAEAASGTISLSPNLLQVLEFPAVSITANPSIQGNPDEVLRLSVIDLNFLAALRKRPAAIAIPEQERAAATKPPKLTGDPGLGSLDHFILSTVSTHEWRLYVKKVLKLMIAGRVALGMTELLDLEILVLRAGAAWGVVKLLLN</sequence>
<dbReference type="OMA" id="DVWMKDF"/>
<keyword evidence="1" id="KW-1133">Transmembrane helix</keyword>
<proteinExistence type="predicted"/>
<dbReference type="InParanoid" id="K1Y6U8"/>
<keyword evidence="1" id="KW-0812">Transmembrane</keyword>
<dbReference type="Pfam" id="PF07103">
    <property type="entry name" value="DUF1365"/>
    <property type="match status" value="1"/>
</dbReference>
<evidence type="ECO:0000256" key="1">
    <source>
        <dbReference type="SAM" id="Phobius"/>
    </source>
</evidence>
<protein>
    <recommendedName>
        <fullName evidence="4">Cyclopropane-fatty-acyl-phospholipid synthase</fullName>
    </recommendedName>
</protein>
<dbReference type="OrthoDB" id="3340520at2759"/>
<dbReference type="PANTHER" id="PTHR33973:SF4">
    <property type="entry name" value="OS07G0153300 PROTEIN"/>
    <property type="match status" value="1"/>
</dbReference>
<keyword evidence="3" id="KW-1185">Reference proteome</keyword>
<dbReference type="GeneID" id="18755982"/>
<dbReference type="EMBL" id="JH921428">
    <property type="protein sequence ID" value="EKD20934.1"/>
    <property type="molecule type" value="Genomic_DNA"/>
</dbReference>
<keyword evidence="1" id="KW-0472">Membrane</keyword>
<accession>K1Y6U8</accession>
<organism evidence="2 3">
    <name type="scientific">Marssonina brunnea f. sp. multigermtubi (strain MB_m1)</name>
    <name type="common">Marssonina leaf spot fungus</name>
    <dbReference type="NCBI Taxonomy" id="1072389"/>
    <lineage>
        <taxon>Eukaryota</taxon>
        <taxon>Fungi</taxon>
        <taxon>Dikarya</taxon>
        <taxon>Ascomycota</taxon>
        <taxon>Pezizomycotina</taxon>
        <taxon>Leotiomycetes</taxon>
        <taxon>Helotiales</taxon>
        <taxon>Drepanopezizaceae</taxon>
        <taxon>Drepanopeziza</taxon>
    </lineage>
</organism>
<dbReference type="Proteomes" id="UP000006753">
    <property type="component" value="Unassembled WGS sequence"/>
</dbReference>
<feature type="transmembrane region" description="Helical" evidence="1">
    <location>
        <begin position="46"/>
        <end position="72"/>
    </location>
</feature>
<gene>
    <name evidence="2" type="ORF">MBM_00047</name>
</gene>
<evidence type="ECO:0000313" key="2">
    <source>
        <dbReference type="EMBL" id="EKD20934.1"/>
    </source>
</evidence>
<dbReference type="PANTHER" id="PTHR33973">
    <property type="entry name" value="OS07G0153300 PROTEIN"/>
    <property type="match status" value="1"/>
</dbReference>
<name>K1Y6U8_MARBU</name>
<dbReference type="RefSeq" id="XP_007287936.1">
    <property type="nucleotide sequence ID" value="XM_007287874.1"/>
</dbReference>
<feature type="transmembrane region" description="Helical" evidence="1">
    <location>
        <begin position="12"/>
        <end position="34"/>
    </location>
</feature>
<dbReference type="InterPro" id="IPR010775">
    <property type="entry name" value="DUF1365"/>
</dbReference>